<sequence>MHLSTLLAFAALSLFGAVGHATAAETSTTLSNEVSSPDEYPVITAAEVSGLGGDLTVRAYGIKHLYETMVISYFTLVCQHRYVI</sequence>
<dbReference type="Proteomes" id="UP000615796">
    <property type="component" value="Unassembled WGS sequence"/>
</dbReference>
<evidence type="ECO:0000313" key="2">
    <source>
        <dbReference type="EMBL" id="MBC5850901.1"/>
    </source>
</evidence>
<gene>
    <name evidence="2" type="ORF">H8Q88_07975</name>
</gene>
<name>A0A9X0R9F8_VIBME</name>
<comment type="caution">
    <text evidence="2">The sequence shown here is derived from an EMBL/GenBank/DDBJ whole genome shotgun (WGS) entry which is preliminary data.</text>
</comment>
<evidence type="ECO:0000256" key="1">
    <source>
        <dbReference type="SAM" id="SignalP"/>
    </source>
</evidence>
<feature type="signal peptide" evidence="1">
    <location>
        <begin position="1"/>
        <end position="23"/>
    </location>
</feature>
<dbReference type="EMBL" id="JACRUP010000003">
    <property type="protein sequence ID" value="MBC5850901.1"/>
    <property type="molecule type" value="Genomic_DNA"/>
</dbReference>
<keyword evidence="3" id="KW-1185">Reference proteome</keyword>
<accession>A0A9X0R9F8</accession>
<evidence type="ECO:0000313" key="3">
    <source>
        <dbReference type="Proteomes" id="UP000615796"/>
    </source>
</evidence>
<dbReference type="RefSeq" id="WP_110166551.1">
    <property type="nucleotide sequence ID" value="NZ_JACRUP010000003.1"/>
</dbReference>
<dbReference type="AlphaFoldDB" id="A0A9X0R9F8"/>
<proteinExistence type="predicted"/>
<organism evidence="2 3">
    <name type="scientific">Vibrio metschnikovii</name>
    <dbReference type="NCBI Taxonomy" id="28172"/>
    <lineage>
        <taxon>Bacteria</taxon>
        <taxon>Pseudomonadati</taxon>
        <taxon>Pseudomonadota</taxon>
        <taxon>Gammaproteobacteria</taxon>
        <taxon>Vibrionales</taxon>
        <taxon>Vibrionaceae</taxon>
        <taxon>Vibrio</taxon>
    </lineage>
</organism>
<keyword evidence="1" id="KW-0732">Signal</keyword>
<reference evidence="2" key="1">
    <citation type="submission" date="2020-08" db="EMBL/GenBank/DDBJ databases">
        <title>Genome Sequencing and Pan-Genome Analysis of Migratory bird Vibrio Strains, Inner Mongolia.</title>
        <authorList>
            <person name="Zheng L."/>
        </authorList>
    </citation>
    <scope>NUCLEOTIDE SEQUENCE</scope>
    <source>
        <strain evidence="2">M13F</strain>
    </source>
</reference>
<protein>
    <submittedName>
        <fullName evidence="2">Uncharacterized protein</fullName>
    </submittedName>
</protein>
<feature type="chain" id="PRO_5040821335" evidence="1">
    <location>
        <begin position="24"/>
        <end position="84"/>
    </location>
</feature>